<organism evidence="4 5">
    <name type="scientific">Luedemannella helvata</name>
    <dbReference type="NCBI Taxonomy" id="349315"/>
    <lineage>
        <taxon>Bacteria</taxon>
        <taxon>Bacillati</taxon>
        <taxon>Actinomycetota</taxon>
        <taxon>Actinomycetes</taxon>
        <taxon>Micromonosporales</taxon>
        <taxon>Micromonosporaceae</taxon>
        <taxon>Luedemannella</taxon>
    </lineage>
</organism>
<keyword evidence="5" id="KW-1185">Reference proteome</keyword>
<dbReference type="Gene3D" id="2.60.40.230">
    <property type="entry name" value="Neocarzinostatin-like"/>
    <property type="match status" value="1"/>
</dbReference>
<keyword evidence="3" id="KW-0732">Signal</keyword>
<reference evidence="5" key="1">
    <citation type="journal article" date="2019" name="Int. J. Syst. Evol. Microbiol.">
        <title>The Global Catalogue of Microorganisms (GCM) 10K type strain sequencing project: providing services to taxonomists for standard genome sequencing and annotation.</title>
        <authorList>
            <consortium name="The Broad Institute Genomics Platform"/>
            <consortium name="The Broad Institute Genome Sequencing Center for Infectious Disease"/>
            <person name="Wu L."/>
            <person name="Ma J."/>
        </authorList>
    </citation>
    <scope>NUCLEOTIDE SEQUENCE [LARGE SCALE GENOMIC DNA]</scope>
    <source>
        <strain evidence="5">JCM 13249</strain>
    </source>
</reference>
<keyword evidence="2" id="KW-0472">Membrane</keyword>
<evidence type="ECO:0000313" key="4">
    <source>
        <dbReference type="EMBL" id="GAA1773388.1"/>
    </source>
</evidence>
<accession>A0ABP4XCQ8</accession>
<name>A0ABP4XCQ8_9ACTN</name>
<feature type="transmembrane region" description="Helical" evidence="2">
    <location>
        <begin position="162"/>
        <end position="182"/>
    </location>
</feature>
<sequence length="194" mass="18760">MATSLATLAVALGPTTAAAAQPYPVIGPELSVDSATITAGTSVVLQGVGYLPSEDVRIGLMFTRGAVSGSAARVGPDASEVEVVTADASGAFTTDVPVDQAGTALISATGETSDRTTSTTVLVLPEGTVVETGGPGGPGGPGAGAGGGGGGLPVTGSDGGLLVRQALLGGVTLLAGVFLVWLSMRRRRRATAGD</sequence>
<gene>
    <name evidence="4" type="ORF">GCM10009681_51080</name>
</gene>
<evidence type="ECO:0000313" key="5">
    <source>
        <dbReference type="Proteomes" id="UP001500655"/>
    </source>
</evidence>
<evidence type="ECO:0008006" key="6">
    <source>
        <dbReference type="Google" id="ProtNLM"/>
    </source>
</evidence>
<dbReference type="EMBL" id="BAAALS010000035">
    <property type="protein sequence ID" value="GAA1773388.1"/>
    <property type="molecule type" value="Genomic_DNA"/>
</dbReference>
<proteinExistence type="predicted"/>
<evidence type="ECO:0000256" key="1">
    <source>
        <dbReference type="SAM" id="MobiDB-lite"/>
    </source>
</evidence>
<feature type="signal peptide" evidence="3">
    <location>
        <begin position="1"/>
        <end position="19"/>
    </location>
</feature>
<comment type="caution">
    <text evidence="4">The sequence shown here is derived from an EMBL/GenBank/DDBJ whole genome shotgun (WGS) entry which is preliminary data.</text>
</comment>
<feature type="chain" id="PRO_5046806234" description="LPXTG cell wall anchor domain-containing protein" evidence="3">
    <location>
        <begin position="20"/>
        <end position="194"/>
    </location>
</feature>
<evidence type="ECO:0000256" key="3">
    <source>
        <dbReference type="SAM" id="SignalP"/>
    </source>
</evidence>
<feature type="region of interest" description="Disordered" evidence="1">
    <location>
        <begin position="128"/>
        <end position="150"/>
    </location>
</feature>
<dbReference type="Proteomes" id="UP001500655">
    <property type="component" value="Unassembled WGS sequence"/>
</dbReference>
<keyword evidence="2" id="KW-1133">Transmembrane helix</keyword>
<evidence type="ECO:0000256" key="2">
    <source>
        <dbReference type="SAM" id="Phobius"/>
    </source>
</evidence>
<protein>
    <recommendedName>
        <fullName evidence="6">LPXTG cell wall anchor domain-containing protein</fullName>
    </recommendedName>
</protein>
<keyword evidence="2" id="KW-0812">Transmembrane</keyword>
<feature type="compositionally biased region" description="Gly residues" evidence="1">
    <location>
        <begin position="133"/>
        <end position="150"/>
    </location>
</feature>